<reference evidence="3" key="1">
    <citation type="submission" date="2020-10" db="EMBL/GenBank/DDBJ databases">
        <authorList>
            <person name="Gilroy R."/>
        </authorList>
    </citation>
    <scope>NUCLEOTIDE SEQUENCE</scope>
    <source>
        <strain evidence="3">ChiSxjej2B14-8506</strain>
    </source>
</reference>
<gene>
    <name evidence="3" type="ORF">IAC59_00490</name>
</gene>
<dbReference type="PROSITE" id="PS51257">
    <property type="entry name" value="PROKAR_LIPOPROTEIN"/>
    <property type="match status" value="1"/>
</dbReference>
<dbReference type="Pfam" id="PF12706">
    <property type="entry name" value="Lactamase_B_2"/>
    <property type="match status" value="1"/>
</dbReference>
<comment type="caution">
    <text evidence="3">The sequence shown here is derived from an EMBL/GenBank/DDBJ whole genome shotgun (WGS) entry which is preliminary data.</text>
</comment>
<evidence type="ECO:0000313" key="4">
    <source>
        <dbReference type="Proteomes" id="UP000824123"/>
    </source>
</evidence>
<evidence type="ECO:0000313" key="3">
    <source>
        <dbReference type="EMBL" id="HIU45718.1"/>
    </source>
</evidence>
<organism evidence="3 4">
    <name type="scientific">Candidatus Fimadaptatus faecigallinarum</name>
    <dbReference type="NCBI Taxonomy" id="2840814"/>
    <lineage>
        <taxon>Bacteria</taxon>
        <taxon>Bacillati</taxon>
        <taxon>Bacillota</taxon>
        <taxon>Clostridia</taxon>
        <taxon>Eubacteriales</taxon>
        <taxon>Candidatus Fimadaptatus</taxon>
    </lineage>
</organism>
<dbReference type="CDD" id="cd07716">
    <property type="entry name" value="RNaseZ_short-form-like_MBL-fold"/>
    <property type="match status" value="1"/>
</dbReference>
<feature type="domain" description="Metallo-beta-lactamase" evidence="2">
    <location>
        <begin position="18"/>
        <end position="212"/>
    </location>
</feature>
<keyword evidence="1" id="KW-0540">Nuclease</keyword>
<dbReference type="InterPro" id="IPR036866">
    <property type="entry name" value="RibonucZ/Hydroxyglut_hydro"/>
</dbReference>
<keyword evidence="1" id="KW-0255">Endonuclease</keyword>
<protein>
    <submittedName>
        <fullName evidence="3">MBL fold metallo-hydrolase</fullName>
    </submittedName>
</protein>
<dbReference type="Gene3D" id="3.60.15.10">
    <property type="entry name" value="Ribonuclease Z/Hydroxyacylglutathione hydrolase-like"/>
    <property type="match status" value="1"/>
</dbReference>
<evidence type="ECO:0000256" key="1">
    <source>
        <dbReference type="ARBA" id="ARBA00022759"/>
    </source>
</evidence>
<dbReference type="InterPro" id="IPR001279">
    <property type="entry name" value="Metallo-B-lactamas"/>
</dbReference>
<sequence length="244" mass="25870">MKLTILGENGPFAAAGGACSAYLVEAAGRRILLDCGPGALARLEMVCLLADVDLIVLSHLHYDHMSDMYSGAYNLQQQLALNLINAPVKLMLPDAPSNARAGLTGGAFELISLNAQAGTPFELGGVELEFMPVRHPVPAFAVRISAQGRTLVYSGDTNTCPGLVDFCRGADMLLCDAGLTRAQWSENAPHLSAVHVGELARDAGVGALLATHIHPRVSRAELLDEVRAAYPDARLAEAWMSVEI</sequence>
<dbReference type="AlphaFoldDB" id="A0A9D1LPN8"/>
<dbReference type="SMART" id="SM00849">
    <property type="entry name" value="Lactamase_B"/>
    <property type="match status" value="1"/>
</dbReference>
<reference evidence="3" key="2">
    <citation type="journal article" date="2021" name="PeerJ">
        <title>Extensive microbial diversity within the chicken gut microbiome revealed by metagenomics and culture.</title>
        <authorList>
            <person name="Gilroy R."/>
            <person name="Ravi A."/>
            <person name="Getino M."/>
            <person name="Pursley I."/>
            <person name="Horton D.L."/>
            <person name="Alikhan N.F."/>
            <person name="Baker D."/>
            <person name="Gharbi K."/>
            <person name="Hall N."/>
            <person name="Watson M."/>
            <person name="Adriaenssens E.M."/>
            <person name="Foster-Nyarko E."/>
            <person name="Jarju S."/>
            <person name="Secka A."/>
            <person name="Antonio M."/>
            <person name="Oren A."/>
            <person name="Chaudhuri R.R."/>
            <person name="La Ragione R."/>
            <person name="Hildebrand F."/>
            <person name="Pallen M.J."/>
        </authorList>
    </citation>
    <scope>NUCLEOTIDE SEQUENCE</scope>
    <source>
        <strain evidence="3">ChiSxjej2B14-8506</strain>
    </source>
</reference>
<accession>A0A9D1LPN8</accession>
<dbReference type="PANTHER" id="PTHR46018">
    <property type="entry name" value="ZINC PHOSPHODIESTERASE ELAC PROTEIN 1"/>
    <property type="match status" value="1"/>
</dbReference>
<dbReference type="SUPFAM" id="SSF56281">
    <property type="entry name" value="Metallo-hydrolase/oxidoreductase"/>
    <property type="match status" value="1"/>
</dbReference>
<name>A0A9D1LPN8_9FIRM</name>
<proteinExistence type="predicted"/>
<dbReference type="GO" id="GO:0042781">
    <property type="term" value="F:3'-tRNA processing endoribonuclease activity"/>
    <property type="evidence" value="ECO:0007669"/>
    <property type="project" value="TreeGrafter"/>
</dbReference>
<dbReference type="EMBL" id="DVNK01000005">
    <property type="protein sequence ID" value="HIU45718.1"/>
    <property type="molecule type" value="Genomic_DNA"/>
</dbReference>
<dbReference type="Proteomes" id="UP000824123">
    <property type="component" value="Unassembled WGS sequence"/>
</dbReference>
<keyword evidence="1" id="KW-0378">Hydrolase</keyword>
<dbReference type="PANTHER" id="PTHR46018:SF2">
    <property type="entry name" value="ZINC PHOSPHODIESTERASE ELAC PROTEIN 1"/>
    <property type="match status" value="1"/>
</dbReference>
<evidence type="ECO:0000259" key="2">
    <source>
        <dbReference type="SMART" id="SM00849"/>
    </source>
</evidence>